<sequence length="530" mass="58779">MRLRTILNELPITSSYIHDDELLEWDLIVSPEWNVGSKGVVCLGSMADFQSNDVPQTGDGIMLVYVQGELDEEYHKPPRNVVFVTGEASPSDFQEAFMRLVLKSGELAVRREALFRCYLDSYDLRQFARRASEVIGNPVVISNTDHKVLATAGEIPSDRPDIAATVENGYVSQSVEDHLAESGILSSVRSSRHSIITTNVADNLRCVTSIIYHHRLEMGRFDAFEVTHEVTGVDLELIDFATSLAGLMIDRLGVAGKRVDMGSSVLADVLSGKFEDKGAVREHLRIADVPLDCNYVLLRVVGQPGAGHDYYARVGQLVGDALSGSVWTIFGSAVVVLVSLGEAAGQGFGDYETCERRILRDRSFMASLEHNDMRAFVSEPFSDVMLVRPRLKQCILLDEADALERGERQRVVFFWERRFQMVASVFKGLGYSDMLLDKRVVAMARYDRAHGSAYLETAVMSVRFPGSPAEAAEALNVHRNTYFYRVNKISELFQLDLKDGDDRLAVSFTARVLDALGDDAAVNGDLLETS</sequence>
<proteinExistence type="predicted"/>
<dbReference type="STRING" id="1299998.AUL39_08960"/>
<dbReference type="InterPro" id="IPR051448">
    <property type="entry name" value="CdaR-like_regulators"/>
</dbReference>
<dbReference type="RefSeq" id="WP_059055493.1">
    <property type="nucleotide sequence ID" value="NZ_LOJF01000011.1"/>
</dbReference>
<name>A0A100YUQ9_TRASO</name>
<organism evidence="2 3">
    <name type="scientific">Tractidigestivibacter scatoligenes</name>
    <name type="common">Olsenella scatoligenes</name>
    <dbReference type="NCBI Taxonomy" id="1299998"/>
    <lineage>
        <taxon>Bacteria</taxon>
        <taxon>Bacillati</taxon>
        <taxon>Actinomycetota</taxon>
        <taxon>Coriobacteriia</taxon>
        <taxon>Coriobacteriales</taxon>
        <taxon>Atopobiaceae</taxon>
        <taxon>Tractidigestivibacter</taxon>
    </lineage>
</organism>
<accession>A0A100YUQ9</accession>
<comment type="caution">
    <text evidence="2">The sequence shown here is derived from an EMBL/GenBank/DDBJ whole genome shotgun (WGS) entry which is preliminary data.</text>
</comment>
<dbReference type="PANTHER" id="PTHR33744">
    <property type="entry name" value="CARBOHYDRATE DIACID REGULATOR"/>
    <property type="match status" value="1"/>
</dbReference>
<dbReference type="InterPro" id="IPR042070">
    <property type="entry name" value="PucR_C-HTH_sf"/>
</dbReference>
<dbReference type="AlphaFoldDB" id="A0A100YUQ9"/>
<dbReference type="EMBL" id="LOJF01000011">
    <property type="protein sequence ID" value="KUH57812.1"/>
    <property type="molecule type" value="Genomic_DNA"/>
</dbReference>
<evidence type="ECO:0000313" key="3">
    <source>
        <dbReference type="Proteomes" id="UP000054078"/>
    </source>
</evidence>
<evidence type="ECO:0000313" key="2">
    <source>
        <dbReference type="EMBL" id="KUH57812.1"/>
    </source>
</evidence>
<protein>
    <recommendedName>
        <fullName evidence="1">PucR C-terminal helix-turn-helix domain-containing protein</fullName>
    </recommendedName>
</protein>
<dbReference type="Pfam" id="PF13556">
    <property type="entry name" value="HTH_30"/>
    <property type="match status" value="1"/>
</dbReference>
<dbReference type="InterPro" id="IPR025736">
    <property type="entry name" value="PucR_C-HTH_dom"/>
</dbReference>
<dbReference type="PANTHER" id="PTHR33744:SF7">
    <property type="entry name" value="PUCR FAMILY TRANSCRIPTIONAL REGULATOR"/>
    <property type="match status" value="1"/>
</dbReference>
<dbReference type="Gene3D" id="1.10.10.2840">
    <property type="entry name" value="PucR C-terminal helix-turn-helix domain"/>
    <property type="match status" value="1"/>
</dbReference>
<gene>
    <name evidence="2" type="ORF">AUL39_08960</name>
</gene>
<reference evidence="2 3" key="1">
    <citation type="submission" date="2015-12" db="EMBL/GenBank/DDBJ databases">
        <title>Draft Genome Sequence of Olsenella scatoligenes SK9K4T; a Producer of 3-Methylindole- (skatole) and 4-Methylphenol- (p-cresol) Isolated from Pig Feces.</title>
        <authorList>
            <person name="Li X."/>
            <person name="Borg B."/>
            <person name="Canibe N."/>
        </authorList>
    </citation>
    <scope>NUCLEOTIDE SEQUENCE [LARGE SCALE GENOMIC DNA]</scope>
    <source>
        <strain evidence="2 3">SK9K4</strain>
    </source>
</reference>
<feature type="domain" description="PucR C-terminal helix-turn-helix" evidence="1">
    <location>
        <begin position="455"/>
        <end position="508"/>
    </location>
</feature>
<dbReference type="Proteomes" id="UP000054078">
    <property type="component" value="Unassembled WGS sequence"/>
</dbReference>
<dbReference type="OrthoDB" id="3190266at2"/>
<keyword evidence="3" id="KW-1185">Reference proteome</keyword>
<evidence type="ECO:0000259" key="1">
    <source>
        <dbReference type="Pfam" id="PF13556"/>
    </source>
</evidence>